<dbReference type="OrthoDB" id="2832284at2759"/>
<evidence type="ECO:0000313" key="11">
    <source>
        <dbReference type="EMBL" id="CEL09706.1"/>
    </source>
</evidence>
<dbReference type="STRING" id="454130.A0A0U5CGM0"/>
<keyword evidence="3 8" id="KW-0210">Decarboxylase</keyword>
<sequence>MHLSSHLRLTAILIGLFQSGHAHGTTHRHQHRDTWHLTDTHIHVLPPCYISAVTEAGGDPSGFPTPEWSLGGTLRSMKSVGSQKAVLSLSTPGVPIVGTGEEGRTLCRNVNDFLESITQEAPTEIEFFGALPDWRDVDGTLAEIDYIFKTQKAAVGVGMYTVYGNLLPGDPTFDPIWEKLNEYKALVFMHPGVMDVDPMFVAGFLPQPIVDYPQQTTRAAVDLVLRGVRSRTPSVDLILSHAGGTLPYLSARVSGSLLVPEIASSVNVTATEVQAEFRRFYYDIALSTTETQLNGLLENTDTSHVLYGSDYPYAPAAAIQDAKAKYVSFANNHPELSPDVLSNNAKRLLVKHRPSPGGLRD</sequence>
<dbReference type="GO" id="GO:0005829">
    <property type="term" value="C:cytosol"/>
    <property type="evidence" value="ECO:0007669"/>
    <property type="project" value="TreeGrafter"/>
</dbReference>
<keyword evidence="2" id="KW-0479">Metal-binding</keyword>
<dbReference type="GO" id="GO:0047596">
    <property type="term" value="F:6-methylsalicylate decarboxylase activity"/>
    <property type="evidence" value="ECO:0007669"/>
    <property type="project" value="UniProtKB-EC"/>
</dbReference>
<evidence type="ECO:0000259" key="10">
    <source>
        <dbReference type="Pfam" id="PF04909"/>
    </source>
</evidence>
<accession>A0A0U5CGM0</accession>
<evidence type="ECO:0000256" key="4">
    <source>
        <dbReference type="ARBA" id="ARBA00022833"/>
    </source>
</evidence>
<dbReference type="EC" id="4.1.1.52" evidence="7"/>
<evidence type="ECO:0000256" key="2">
    <source>
        <dbReference type="ARBA" id="ARBA00022723"/>
    </source>
</evidence>
<dbReference type="PANTHER" id="PTHR21240:SF29">
    <property type="entry name" value="AMIDOHYDROLASE-RELATED DOMAIN-CONTAINING PROTEIN"/>
    <property type="match status" value="1"/>
</dbReference>
<dbReference type="SUPFAM" id="SSF51556">
    <property type="entry name" value="Metallo-dependent hydrolases"/>
    <property type="match status" value="1"/>
</dbReference>
<evidence type="ECO:0000256" key="7">
    <source>
        <dbReference type="ARBA" id="ARBA00038889"/>
    </source>
</evidence>
<proteinExistence type="inferred from homology"/>
<dbReference type="Pfam" id="PF04909">
    <property type="entry name" value="Amidohydro_2"/>
    <property type="match status" value="1"/>
</dbReference>
<dbReference type="Proteomes" id="UP000054771">
    <property type="component" value="Unassembled WGS sequence"/>
</dbReference>
<comment type="similarity">
    <text evidence="1">Belongs to the metallo-dependent hydrolases superfamily. ACMSD family.</text>
</comment>
<gene>
    <name evidence="11" type="ORF">ASPCAL12839</name>
</gene>
<dbReference type="InterPro" id="IPR006680">
    <property type="entry name" value="Amidohydro-rel"/>
</dbReference>
<dbReference type="AlphaFoldDB" id="A0A0U5CGM0"/>
<keyword evidence="5 8" id="KW-0456">Lyase</keyword>
<organism evidence="11 12">
    <name type="scientific">Aspergillus calidoustus</name>
    <dbReference type="NCBI Taxonomy" id="454130"/>
    <lineage>
        <taxon>Eukaryota</taxon>
        <taxon>Fungi</taxon>
        <taxon>Dikarya</taxon>
        <taxon>Ascomycota</taxon>
        <taxon>Pezizomycotina</taxon>
        <taxon>Eurotiomycetes</taxon>
        <taxon>Eurotiomycetidae</taxon>
        <taxon>Eurotiales</taxon>
        <taxon>Aspergillaceae</taxon>
        <taxon>Aspergillus</taxon>
        <taxon>Aspergillus subgen. Nidulantes</taxon>
    </lineage>
</organism>
<dbReference type="GO" id="GO:0046872">
    <property type="term" value="F:metal ion binding"/>
    <property type="evidence" value="ECO:0007669"/>
    <property type="project" value="UniProtKB-KW"/>
</dbReference>
<keyword evidence="9" id="KW-0732">Signal</keyword>
<feature type="chain" id="PRO_5006855707" description="6-methylsalicylate decarboxylase" evidence="9">
    <location>
        <begin position="23"/>
        <end position="361"/>
    </location>
</feature>
<dbReference type="Gene3D" id="3.20.20.140">
    <property type="entry name" value="Metal-dependent hydrolases"/>
    <property type="match status" value="1"/>
</dbReference>
<dbReference type="OMA" id="DFARFYY"/>
<protein>
    <recommendedName>
        <fullName evidence="7">6-methylsalicylate decarboxylase</fullName>
        <ecNumber evidence="7">4.1.1.52</ecNumber>
    </recommendedName>
</protein>
<comment type="catalytic activity">
    <reaction evidence="6">
        <text>6-methylsalicylate + H(+) = 3-methylphenol + CO2</text>
        <dbReference type="Rhea" id="RHEA:23112"/>
        <dbReference type="ChEBI" id="CHEBI:15378"/>
        <dbReference type="ChEBI" id="CHEBI:16526"/>
        <dbReference type="ChEBI" id="CHEBI:17231"/>
        <dbReference type="ChEBI" id="CHEBI:36658"/>
        <dbReference type="EC" id="4.1.1.52"/>
    </reaction>
    <physiologicalReaction direction="left-to-right" evidence="6">
        <dbReference type="Rhea" id="RHEA:23113"/>
    </physiologicalReaction>
</comment>
<dbReference type="PANTHER" id="PTHR21240">
    <property type="entry name" value="2-AMINO-3-CARBOXYLMUCONATE-6-SEMIALDEHYDE DECARBOXYLASE"/>
    <property type="match status" value="1"/>
</dbReference>
<feature type="domain" description="Amidohydrolase-related" evidence="10">
    <location>
        <begin position="39"/>
        <end position="349"/>
    </location>
</feature>
<evidence type="ECO:0000256" key="6">
    <source>
        <dbReference type="ARBA" id="ARBA00036832"/>
    </source>
</evidence>
<evidence type="ECO:0000256" key="9">
    <source>
        <dbReference type="SAM" id="SignalP"/>
    </source>
</evidence>
<evidence type="ECO:0000256" key="8">
    <source>
        <dbReference type="RuleBase" id="RU366045"/>
    </source>
</evidence>
<evidence type="ECO:0000256" key="1">
    <source>
        <dbReference type="ARBA" id="ARBA00005871"/>
    </source>
</evidence>
<keyword evidence="12" id="KW-1185">Reference proteome</keyword>
<reference evidence="12" key="1">
    <citation type="journal article" date="2016" name="Genome Announc.">
        <title>Draft genome sequences of fungus Aspergillus calidoustus.</title>
        <authorList>
            <person name="Horn F."/>
            <person name="Linde J."/>
            <person name="Mattern D.J."/>
            <person name="Walther G."/>
            <person name="Guthke R."/>
            <person name="Scherlach K."/>
            <person name="Martin K."/>
            <person name="Brakhage A.A."/>
            <person name="Petzke L."/>
            <person name="Valiante V."/>
        </authorList>
    </citation>
    <scope>NUCLEOTIDE SEQUENCE [LARGE SCALE GENOMIC DNA]</scope>
    <source>
        <strain evidence="12">SF006504</strain>
    </source>
</reference>
<dbReference type="InterPro" id="IPR032465">
    <property type="entry name" value="ACMSD"/>
</dbReference>
<dbReference type="EMBL" id="CDMC01000015">
    <property type="protein sequence ID" value="CEL09706.1"/>
    <property type="molecule type" value="Genomic_DNA"/>
</dbReference>
<evidence type="ECO:0000256" key="3">
    <source>
        <dbReference type="ARBA" id="ARBA00022793"/>
    </source>
</evidence>
<evidence type="ECO:0000313" key="12">
    <source>
        <dbReference type="Proteomes" id="UP000054771"/>
    </source>
</evidence>
<dbReference type="InterPro" id="IPR032466">
    <property type="entry name" value="Metal_Hydrolase"/>
</dbReference>
<evidence type="ECO:0000256" key="5">
    <source>
        <dbReference type="ARBA" id="ARBA00023239"/>
    </source>
</evidence>
<keyword evidence="4" id="KW-0862">Zinc</keyword>
<feature type="signal peptide" evidence="9">
    <location>
        <begin position="1"/>
        <end position="22"/>
    </location>
</feature>
<name>A0A0U5CGM0_ASPCI</name>
<dbReference type="GO" id="GO:0016787">
    <property type="term" value="F:hydrolase activity"/>
    <property type="evidence" value="ECO:0007669"/>
    <property type="project" value="InterPro"/>
</dbReference>
<dbReference type="GO" id="GO:0019748">
    <property type="term" value="P:secondary metabolic process"/>
    <property type="evidence" value="ECO:0007669"/>
    <property type="project" value="TreeGrafter"/>
</dbReference>